<name>A0A2P5GK14_9ENTR</name>
<feature type="transmembrane region" description="Helical" evidence="1">
    <location>
        <begin position="58"/>
        <end position="82"/>
    </location>
</feature>
<reference evidence="4 5" key="1">
    <citation type="submission" date="2018-01" db="EMBL/GenBank/DDBJ databases">
        <title>Superficieibacter electus gen. nov., sp. nov., an extended-spectrum beta-lactamase possessing member of the Enterobacteriaceae family, isolated from intensive care unit surfaces.</title>
        <authorList>
            <person name="Potter R.F."/>
            <person name="D'Souza A.W."/>
        </authorList>
    </citation>
    <scope>NUCLEOTIDE SEQUENCE [LARGE SCALE GENOMIC DNA]</scope>
    <source>
        <strain evidence="3 5">BP-1</strain>
        <strain evidence="2 4">BP-2</strain>
    </source>
</reference>
<feature type="transmembrane region" description="Helical" evidence="1">
    <location>
        <begin position="20"/>
        <end position="46"/>
    </location>
</feature>
<evidence type="ECO:0008006" key="6">
    <source>
        <dbReference type="Google" id="ProtNLM"/>
    </source>
</evidence>
<dbReference type="EMBL" id="PQGD01000020">
    <property type="protein sequence ID" value="POP44537.1"/>
    <property type="molecule type" value="Genomic_DNA"/>
</dbReference>
<comment type="caution">
    <text evidence="3">The sequence shown here is derived from an EMBL/GenBank/DDBJ whole genome shotgun (WGS) entry which is preliminary data.</text>
</comment>
<dbReference type="Pfam" id="PF16931">
    <property type="entry name" value="Phage_holin_8"/>
    <property type="match status" value="1"/>
</dbReference>
<dbReference type="AlphaFoldDB" id="A0A2P5GK14"/>
<evidence type="ECO:0000313" key="4">
    <source>
        <dbReference type="Proteomes" id="UP000237073"/>
    </source>
</evidence>
<dbReference type="Proteomes" id="UP000247005">
    <property type="component" value="Unassembled WGS sequence"/>
</dbReference>
<dbReference type="OrthoDB" id="6629280at2"/>
<gene>
    <name evidence="3" type="ORF">CHU32_21180</name>
    <name evidence="2" type="ORF">CHU33_20295</name>
</gene>
<evidence type="ECO:0000313" key="3">
    <source>
        <dbReference type="EMBL" id="POP44537.1"/>
    </source>
</evidence>
<keyword evidence="1" id="KW-1133">Transmembrane helix</keyword>
<organism evidence="3 5">
    <name type="scientific">Superficieibacter electus</name>
    <dbReference type="NCBI Taxonomy" id="2022662"/>
    <lineage>
        <taxon>Bacteria</taxon>
        <taxon>Pseudomonadati</taxon>
        <taxon>Pseudomonadota</taxon>
        <taxon>Gammaproteobacteria</taxon>
        <taxon>Enterobacterales</taxon>
        <taxon>Enterobacteriaceae</taxon>
        <taxon>Superficieibacter</taxon>
    </lineage>
</organism>
<evidence type="ECO:0000313" key="2">
    <source>
        <dbReference type="EMBL" id="POP42229.1"/>
    </source>
</evidence>
<sequence length="134" mass="13899">MSASLTVSSINQGLSASALAAWVMGVPIEAVLGALAGAVIFVTFALEYPIRRRLLLSVLSFFCGILFYKPISSILVGLASMIPGVSSSGFERGIVDSSAAFVSAIVAVGVGSWLHRGSNNPGKLIPWGKDNDKS</sequence>
<evidence type="ECO:0000313" key="5">
    <source>
        <dbReference type="Proteomes" id="UP000247005"/>
    </source>
</evidence>
<keyword evidence="4" id="KW-1185">Reference proteome</keyword>
<dbReference type="Proteomes" id="UP000237073">
    <property type="component" value="Unassembled WGS sequence"/>
</dbReference>
<protein>
    <recommendedName>
        <fullName evidence="6">Phage holin</fullName>
    </recommendedName>
</protein>
<dbReference type="InterPro" id="IPR032637">
    <property type="entry name" value="Phage_holin-like"/>
</dbReference>
<dbReference type="RefSeq" id="WP_103677948.1">
    <property type="nucleotide sequence ID" value="NZ_PQGD01000020.1"/>
</dbReference>
<feature type="transmembrane region" description="Helical" evidence="1">
    <location>
        <begin position="94"/>
        <end position="114"/>
    </location>
</feature>
<evidence type="ECO:0000256" key="1">
    <source>
        <dbReference type="SAM" id="Phobius"/>
    </source>
</evidence>
<keyword evidence="1" id="KW-0812">Transmembrane</keyword>
<accession>A0A2P5GK14</accession>
<proteinExistence type="predicted"/>
<keyword evidence="1" id="KW-0472">Membrane</keyword>
<dbReference type="EMBL" id="PQGE01000021">
    <property type="protein sequence ID" value="POP42229.1"/>
    <property type="molecule type" value="Genomic_DNA"/>
</dbReference>